<evidence type="ECO:0000256" key="7">
    <source>
        <dbReference type="ARBA" id="ARBA00023295"/>
    </source>
</evidence>
<dbReference type="InterPro" id="IPR006047">
    <property type="entry name" value="GH13_cat_dom"/>
</dbReference>
<proteinExistence type="inferred from homology"/>
<evidence type="ECO:0000256" key="1">
    <source>
        <dbReference type="ARBA" id="ARBA00000548"/>
    </source>
</evidence>
<evidence type="ECO:0000256" key="5">
    <source>
        <dbReference type="ARBA" id="ARBA00022801"/>
    </source>
</evidence>
<evidence type="ECO:0000256" key="2">
    <source>
        <dbReference type="ARBA" id="ARBA00001913"/>
    </source>
</evidence>
<comment type="similarity">
    <text evidence="3">Belongs to the glycosyl hydrolase 13 family.</text>
</comment>
<dbReference type="CDD" id="cd11314">
    <property type="entry name" value="AmyAc_arch_bac_plant_AmyA"/>
    <property type="match status" value="1"/>
</dbReference>
<keyword evidence="6" id="KW-0119">Carbohydrate metabolism</keyword>
<protein>
    <recommendedName>
        <fullName evidence="4">alpha-amylase</fullName>
        <ecNumber evidence="4">3.2.1.1</ecNumber>
    </recommendedName>
    <alternativeName>
        <fullName evidence="8">1,4-alpha-D-glucan glucanohydrolase</fullName>
    </alternativeName>
</protein>
<evidence type="ECO:0000313" key="11">
    <source>
        <dbReference type="EMBL" id="KAK1410175.1"/>
    </source>
</evidence>
<evidence type="ECO:0000259" key="10">
    <source>
        <dbReference type="SMART" id="SM00810"/>
    </source>
</evidence>
<gene>
    <name evidence="11" type="ORF">QVD17_36710</name>
</gene>
<evidence type="ECO:0000256" key="6">
    <source>
        <dbReference type="ARBA" id="ARBA00023277"/>
    </source>
</evidence>
<dbReference type="EMBL" id="JAUHHV010000010">
    <property type="protein sequence ID" value="KAK1410175.1"/>
    <property type="molecule type" value="Genomic_DNA"/>
</dbReference>
<evidence type="ECO:0000256" key="3">
    <source>
        <dbReference type="ARBA" id="ARBA00008061"/>
    </source>
</evidence>
<dbReference type="SUPFAM" id="SSF51445">
    <property type="entry name" value="(Trans)glycosidases"/>
    <property type="match status" value="1"/>
</dbReference>
<sequence length="650" mass="74113">MKYTLTCRNHSNSKRKLLQKSDYYKSRAAVCCSMGDSGEAFIDNTVLEINEDDLITAKKALHEALSRQEALEKERCQLLEELAASKLKQQELLSTITQKKKMTIKDLAKSVFLKKKPLDEIGEDEITVNGGRLALIIDDDSQKSKLINDGPRREIPVWMARRIDSVRPKFPPRKIDFSEVNTSQFKSLELPNPTEVWSIAQAKPKDRDTLTNYVVEKEVIQKKRKALERALQRKTIQWQETPEEIKLEPGTGTGREIVFQGFNWESCRKKWYVDLAPKAADLSKCGITAVWLPPPTESVAPQGYMPSDLYNLNSSYGTQEELKYCIEEMHKHHLLALGDVVLNHRCAHKQSENGVWNIFGGKLAWGPEAIVSDDPNFQGRGNPSSGDIFHAAPNIDHSQDFVRNDVKQWLNWLRNNIGYDGWRLDFVRGFSGEYVKEYIEASNPAFAIGEYWDSLAYEGGNLCYNQDAHRQRVINWINATGGTSSAFDVTTKGILHSALHNQYWRLIDPNGKPTGVMGWWPSRAVTFVENHDTGSTQGHWPFPRDKLMQGYAYILTHPGTPVVFYDHFYDFGLHDVITELIEARKRAGIHCRSLVKIYHANNDGYVAGIGDTLVMKLGQLNWNPSKEIDLDGSWQKFVDKGSDYQLWLRM</sequence>
<dbReference type="AlphaFoldDB" id="A0AAD8NC32"/>
<keyword evidence="12" id="KW-1185">Reference proteome</keyword>
<comment type="caution">
    <text evidence="11">The sequence shown here is derived from an EMBL/GenBank/DDBJ whole genome shotgun (WGS) entry which is preliminary data.</text>
</comment>
<dbReference type="Gene3D" id="2.60.40.1180">
    <property type="entry name" value="Golgi alpha-mannosidase II"/>
    <property type="match status" value="1"/>
</dbReference>
<dbReference type="InterPro" id="IPR017853">
    <property type="entry name" value="GH"/>
</dbReference>
<organism evidence="11 12">
    <name type="scientific">Tagetes erecta</name>
    <name type="common">African marigold</name>
    <dbReference type="NCBI Taxonomy" id="13708"/>
    <lineage>
        <taxon>Eukaryota</taxon>
        <taxon>Viridiplantae</taxon>
        <taxon>Streptophyta</taxon>
        <taxon>Embryophyta</taxon>
        <taxon>Tracheophyta</taxon>
        <taxon>Spermatophyta</taxon>
        <taxon>Magnoliopsida</taxon>
        <taxon>eudicotyledons</taxon>
        <taxon>Gunneridae</taxon>
        <taxon>Pentapetalae</taxon>
        <taxon>asterids</taxon>
        <taxon>campanulids</taxon>
        <taxon>Asterales</taxon>
        <taxon>Asteraceae</taxon>
        <taxon>Asteroideae</taxon>
        <taxon>Heliantheae alliance</taxon>
        <taxon>Tageteae</taxon>
        <taxon>Tagetes</taxon>
    </lineage>
</organism>
<dbReference type="GO" id="GO:0004556">
    <property type="term" value="F:alpha-amylase activity"/>
    <property type="evidence" value="ECO:0007669"/>
    <property type="project" value="UniProtKB-EC"/>
</dbReference>
<dbReference type="EC" id="3.2.1.1" evidence="4"/>
<keyword evidence="7" id="KW-0326">Glycosidase</keyword>
<dbReference type="SMART" id="SM00642">
    <property type="entry name" value="Aamy"/>
    <property type="match status" value="1"/>
</dbReference>
<dbReference type="SUPFAM" id="SSF51011">
    <property type="entry name" value="Glycosyl hydrolase domain"/>
    <property type="match status" value="1"/>
</dbReference>
<evidence type="ECO:0000259" key="9">
    <source>
        <dbReference type="SMART" id="SM00642"/>
    </source>
</evidence>
<dbReference type="InterPro" id="IPR013780">
    <property type="entry name" value="Glyco_hydro_b"/>
</dbReference>
<dbReference type="GO" id="GO:0005975">
    <property type="term" value="P:carbohydrate metabolic process"/>
    <property type="evidence" value="ECO:0007669"/>
    <property type="project" value="InterPro"/>
</dbReference>
<accession>A0AAD8NC32</accession>
<comment type="cofactor">
    <cofactor evidence="2">
        <name>Ca(2+)</name>
        <dbReference type="ChEBI" id="CHEBI:29108"/>
    </cofactor>
</comment>
<keyword evidence="5" id="KW-0378">Hydrolase</keyword>
<comment type="catalytic activity">
    <reaction evidence="1">
        <text>Endohydrolysis of (1-&gt;4)-alpha-D-glucosidic linkages in polysaccharides containing three or more (1-&gt;4)-alpha-linked D-glucose units.</text>
        <dbReference type="EC" id="3.2.1.1"/>
    </reaction>
</comment>
<name>A0AAD8NC32_TARER</name>
<dbReference type="InterPro" id="IPR012850">
    <property type="entry name" value="A-amylase_bs_C"/>
</dbReference>
<evidence type="ECO:0000256" key="4">
    <source>
        <dbReference type="ARBA" id="ARBA00012595"/>
    </source>
</evidence>
<dbReference type="Proteomes" id="UP001229421">
    <property type="component" value="Unassembled WGS sequence"/>
</dbReference>
<feature type="domain" description="Alpha-amylase C-terminal beta-sheet" evidence="10">
    <location>
        <begin position="585"/>
        <end position="649"/>
    </location>
</feature>
<dbReference type="Gene3D" id="3.20.20.80">
    <property type="entry name" value="Glycosidases"/>
    <property type="match status" value="1"/>
</dbReference>
<dbReference type="PANTHER" id="PTHR43447">
    <property type="entry name" value="ALPHA-AMYLASE"/>
    <property type="match status" value="1"/>
</dbReference>
<evidence type="ECO:0000256" key="8">
    <source>
        <dbReference type="ARBA" id="ARBA00030238"/>
    </source>
</evidence>
<dbReference type="Pfam" id="PF00128">
    <property type="entry name" value="Alpha-amylase"/>
    <property type="match status" value="1"/>
</dbReference>
<evidence type="ECO:0000313" key="12">
    <source>
        <dbReference type="Proteomes" id="UP001229421"/>
    </source>
</evidence>
<dbReference type="GO" id="GO:0005509">
    <property type="term" value="F:calcium ion binding"/>
    <property type="evidence" value="ECO:0007669"/>
    <property type="project" value="InterPro"/>
</dbReference>
<dbReference type="Pfam" id="PF07821">
    <property type="entry name" value="Alpha-amyl_C2"/>
    <property type="match status" value="1"/>
</dbReference>
<reference evidence="11" key="1">
    <citation type="journal article" date="2023" name="bioRxiv">
        <title>Improved chromosome-level genome assembly for marigold (Tagetes erecta).</title>
        <authorList>
            <person name="Jiang F."/>
            <person name="Yuan L."/>
            <person name="Wang S."/>
            <person name="Wang H."/>
            <person name="Xu D."/>
            <person name="Wang A."/>
            <person name="Fan W."/>
        </authorList>
    </citation>
    <scope>NUCLEOTIDE SEQUENCE</scope>
    <source>
        <strain evidence="11">WSJ</strain>
        <tissue evidence="11">Leaf</tissue>
    </source>
</reference>
<feature type="domain" description="Glycosyl hydrolase family 13 catalytic" evidence="9">
    <location>
        <begin position="256"/>
        <end position="584"/>
    </location>
</feature>
<dbReference type="SMART" id="SM00810">
    <property type="entry name" value="Alpha-amyl_C2"/>
    <property type="match status" value="1"/>
</dbReference>